<feature type="transmembrane region" description="Helical" evidence="1">
    <location>
        <begin position="75"/>
        <end position="94"/>
    </location>
</feature>
<feature type="transmembrane region" description="Helical" evidence="1">
    <location>
        <begin position="50"/>
        <end position="69"/>
    </location>
</feature>
<dbReference type="AlphaFoldDB" id="A0A518BG91"/>
<proteinExistence type="predicted"/>
<keyword evidence="1" id="KW-1133">Transmembrane helix</keyword>
<dbReference type="KEGG" id="pbap:Pla133_10610"/>
<name>A0A518BG91_9BACT</name>
<evidence type="ECO:0000256" key="1">
    <source>
        <dbReference type="SAM" id="Phobius"/>
    </source>
</evidence>
<organism evidence="2 3">
    <name type="scientific">Engelhardtia mirabilis</name>
    <dbReference type="NCBI Taxonomy" id="2528011"/>
    <lineage>
        <taxon>Bacteria</taxon>
        <taxon>Pseudomonadati</taxon>
        <taxon>Planctomycetota</taxon>
        <taxon>Planctomycetia</taxon>
        <taxon>Planctomycetia incertae sedis</taxon>
        <taxon>Engelhardtia</taxon>
    </lineage>
</organism>
<protein>
    <submittedName>
        <fullName evidence="2">Uncharacterized protein</fullName>
    </submittedName>
</protein>
<keyword evidence="1" id="KW-0812">Transmembrane</keyword>
<dbReference type="EMBL" id="CP036287">
    <property type="protein sequence ID" value="QDU65995.1"/>
    <property type="molecule type" value="Genomic_DNA"/>
</dbReference>
<gene>
    <name evidence="2" type="ORF">Pla133_10610</name>
</gene>
<feature type="transmembrane region" description="Helical" evidence="1">
    <location>
        <begin position="106"/>
        <end position="123"/>
    </location>
</feature>
<dbReference type="Proteomes" id="UP000316921">
    <property type="component" value="Chromosome"/>
</dbReference>
<feature type="transmembrane region" description="Helical" evidence="1">
    <location>
        <begin position="168"/>
        <end position="188"/>
    </location>
</feature>
<accession>A0A518BG91</accession>
<evidence type="ECO:0000313" key="3">
    <source>
        <dbReference type="Proteomes" id="UP000316921"/>
    </source>
</evidence>
<feature type="transmembrane region" description="Helical" evidence="1">
    <location>
        <begin position="12"/>
        <end position="30"/>
    </location>
</feature>
<feature type="transmembrane region" description="Helical" evidence="1">
    <location>
        <begin position="135"/>
        <end position="156"/>
    </location>
</feature>
<sequence>MLHFQPDYLVSIGLSMAVASFVLGLTPNWLHALSAANESRPRLSPRQGTALLAAACVLPTAARIGALELGLGDLAGALFFATAALLLIGFRAALPPAATLPERKALGLFLLPLVPIAPDFLAPMGSRWSVEHLSLLARLAIPTGVIFLIPLVRWRFGDEAERERGRYGAWVTLWLGLPGVLICAFLFGRVVGVWPGDLTGRLGDPEATRWSTLGLAATALGPERFGELDLDAWRDEAAGYRAEGGTNMWIDEALVRTGLFDDGDAERWLGEAGRSARTFSGAHAGVPLMADDLVELAARSRLGRIDAVERQRILARLDECVSEPPSFMELESARRATLAALLLGDASFGQRHADGLHELLVEGWSSSADRNKGGFGGWHTDEETGLRELHTSLDATADALCLMEQVGVPPQVDVELLARHLRRGRIATIRWKVGTGEVVAALCLAHLQRLTDYPQPAVPPWILRESALLGFAAYAAVAASLLRRSLRGA</sequence>
<reference evidence="2 3" key="1">
    <citation type="submission" date="2019-02" db="EMBL/GenBank/DDBJ databases">
        <title>Deep-cultivation of Planctomycetes and their phenomic and genomic characterization uncovers novel biology.</title>
        <authorList>
            <person name="Wiegand S."/>
            <person name="Jogler M."/>
            <person name="Boedeker C."/>
            <person name="Pinto D."/>
            <person name="Vollmers J."/>
            <person name="Rivas-Marin E."/>
            <person name="Kohn T."/>
            <person name="Peeters S.H."/>
            <person name="Heuer A."/>
            <person name="Rast P."/>
            <person name="Oberbeckmann S."/>
            <person name="Bunk B."/>
            <person name="Jeske O."/>
            <person name="Meyerdierks A."/>
            <person name="Storesund J.E."/>
            <person name="Kallscheuer N."/>
            <person name="Luecker S."/>
            <person name="Lage O.M."/>
            <person name="Pohl T."/>
            <person name="Merkel B.J."/>
            <person name="Hornburger P."/>
            <person name="Mueller R.-W."/>
            <person name="Bruemmer F."/>
            <person name="Labrenz M."/>
            <person name="Spormann A.M."/>
            <person name="Op den Camp H."/>
            <person name="Overmann J."/>
            <person name="Amann R."/>
            <person name="Jetten M.S.M."/>
            <person name="Mascher T."/>
            <person name="Medema M.H."/>
            <person name="Devos D.P."/>
            <person name="Kaster A.-K."/>
            <person name="Ovreas L."/>
            <person name="Rohde M."/>
            <person name="Galperin M.Y."/>
            <person name="Jogler C."/>
        </authorList>
    </citation>
    <scope>NUCLEOTIDE SEQUENCE [LARGE SCALE GENOMIC DNA]</scope>
    <source>
        <strain evidence="2 3">Pla133</strain>
    </source>
</reference>
<keyword evidence="1" id="KW-0472">Membrane</keyword>
<keyword evidence="3" id="KW-1185">Reference proteome</keyword>
<evidence type="ECO:0000313" key="2">
    <source>
        <dbReference type="EMBL" id="QDU65995.1"/>
    </source>
</evidence>
<dbReference type="RefSeq" id="WP_145063141.1">
    <property type="nucleotide sequence ID" value="NZ_CP036287.1"/>
</dbReference>